<organism evidence="1 2">
    <name type="scientific">Clonorchis sinensis</name>
    <name type="common">Chinese liver fluke</name>
    <dbReference type="NCBI Taxonomy" id="79923"/>
    <lineage>
        <taxon>Eukaryota</taxon>
        <taxon>Metazoa</taxon>
        <taxon>Spiralia</taxon>
        <taxon>Lophotrochozoa</taxon>
        <taxon>Platyhelminthes</taxon>
        <taxon>Trematoda</taxon>
        <taxon>Digenea</taxon>
        <taxon>Opisthorchiida</taxon>
        <taxon>Opisthorchiata</taxon>
        <taxon>Opisthorchiidae</taxon>
        <taxon>Clonorchis</taxon>
    </lineage>
</organism>
<protein>
    <submittedName>
        <fullName evidence="1">Uncharacterized protein</fullName>
    </submittedName>
</protein>
<reference evidence="1" key="1">
    <citation type="journal article" date="2011" name="Genome Biol.">
        <title>The draft genome of the carcinogenic human liver fluke Clonorchis sinensis.</title>
        <authorList>
            <person name="Wang X."/>
            <person name="Chen W."/>
            <person name="Huang Y."/>
            <person name="Sun J."/>
            <person name="Men J."/>
            <person name="Liu H."/>
            <person name="Luo F."/>
            <person name="Guo L."/>
            <person name="Lv X."/>
            <person name="Deng C."/>
            <person name="Zhou C."/>
            <person name="Fan Y."/>
            <person name="Li X."/>
            <person name="Huang L."/>
            <person name="Hu Y."/>
            <person name="Liang C."/>
            <person name="Hu X."/>
            <person name="Xu J."/>
            <person name="Yu X."/>
        </authorList>
    </citation>
    <scope>NUCLEOTIDE SEQUENCE [LARGE SCALE GENOMIC DNA]</scope>
    <source>
        <strain evidence="1">Henan</strain>
    </source>
</reference>
<sequence>MAAGFTYIASVCLRIRREYCSRICLQSVFRLNALDVINRPFIFHDDKTNKPNLLSKELFRIDGDHVESVGLFSL</sequence>
<proteinExistence type="predicted"/>
<gene>
    <name evidence="1" type="ORF">CLF_111927</name>
</gene>
<evidence type="ECO:0000313" key="2">
    <source>
        <dbReference type="Proteomes" id="UP000008909"/>
    </source>
</evidence>
<name>G7YM46_CLOSI</name>
<reference key="2">
    <citation type="submission" date="2011-10" db="EMBL/GenBank/DDBJ databases">
        <title>The genome and transcriptome sequence of Clonorchis sinensis provide insights into the carcinogenic liver fluke.</title>
        <authorList>
            <person name="Wang X."/>
            <person name="Huang Y."/>
            <person name="Chen W."/>
            <person name="Liu H."/>
            <person name="Guo L."/>
            <person name="Chen Y."/>
            <person name="Luo F."/>
            <person name="Zhou W."/>
            <person name="Sun J."/>
            <person name="Mao Q."/>
            <person name="Liang P."/>
            <person name="Zhou C."/>
            <person name="Tian Y."/>
            <person name="Men J."/>
            <person name="Lv X."/>
            <person name="Huang L."/>
            <person name="Zhou J."/>
            <person name="Hu Y."/>
            <person name="Li R."/>
            <person name="Zhang F."/>
            <person name="Lei H."/>
            <person name="Li X."/>
            <person name="Hu X."/>
            <person name="Liang C."/>
            <person name="Xu J."/>
            <person name="Wu Z."/>
            <person name="Yu X."/>
        </authorList>
    </citation>
    <scope>NUCLEOTIDE SEQUENCE</scope>
    <source>
        <strain>Henan</strain>
    </source>
</reference>
<accession>G7YM46</accession>
<dbReference type="AlphaFoldDB" id="G7YM46"/>
<evidence type="ECO:0000313" key="1">
    <source>
        <dbReference type="EMBL" id="GAA54027.1"/>
    </source>
</evidence>
<dbReference type="Proteomes" id="UP000008909">
    <property type="component" value="Unassembled WGS sequence"/>
</dbReference>
<keyword evidence="2" id="KW-1185">Reference proteome</keyword>
<dbReference type="EMBL" id="DF143690">
    <property type="protein sequence ID" value="GAA54027.1"/>
    <property type="molecule type" value="Genomic_DNA"/>
</dbReference>